<reference evidence="1" key="2">
    <citation type="submission" date="2022-01" db="EMBL/GenBank/DDBJ databases">
        <authorList>
            <person name="Hirooka S."/>
            <person name="Miyagishima S.Y."/>
        </authorList>
    </citation>
    <scope>NUCLEOTIDE SEQUENCE</scope>
    <source>
        <strain evidence="1">NBRC 102759</strain>
    </source>
</reference>
<dbReference type="InterPro" id="IPR027417">
    <property type="entry name" value="P-loop_NTPase"/>
</dbReference>
<sequence length="390" mass="45690">MEKRKELLCFLVGRWWLSPHGKCKSLHCSKAYPKATSSDNIVYSNSLRKGTTSPGLLTMNCSSHYSQNTTSKVPKDCILSSPVFQATGLLWQDIPQEEWSRLANLLIQKLNLDPTLPETDIRIHQLYMPIFFWLRKICEQQKSCAPIIGISCPQGGGKTTLTFAMQFLFQQLHRKCAVASIDDFYITRKEQQELFERERNPLLEFRGNPGTHDVELGVYVLSRLQSCKANEKVAIPRYNKAAWDGLGDRFPVEEWYTVDCPVDVILLEGWCLGFQPVKEEELIDSRLRSINNRLSAYQRWHDMLNGWLVIQIEDLNWIYEWRAQAEDMLRQQNRGAMTPEQVRDFVSRFMPAYQQYLFRFYRSHLLTSEQNTLQFRIDKQRNPIPFQNKY</sequence>
<dbReference type="PANTHER" id="PTHR10285">
    <property type="entry name" value="URIDINE KINASE"/>
    <property type="match status" value="1"/>
</dbReference>
<dbReference type="OrthoDB" id="347435at2759"/>
<keyword evidence="2" id="KW-1185">Reference proteome</keyword>
<dbReference type="Proteomes" id="UP001061958">
    <property type="component" value="Unassembled WGS sequence"/>
</dbReference>
<evidence type="ECO:0000313" key="2">
    <source>
        <dbReference type="Proteomes" id="UP001061958"/>
    </source>
</evidence>
<organism evidence="1 2">
    <name type="scientific">Galdieria partita</name>
    <dbReference type="NCBI Taxonomy" id="83374"/>
    <lineage>
        <taxon>Eukaryota</taxon>
        <taxon>Rhodophyta</taxon>
        <taxon>Bangiophyceae</taxon>
        <taxon>Galdieriales</taxon>
        <taxon>Galdieriaceae</taxon>
        <taxon>Galdieria</taxon>
    </lineage>
</organism>
<dbReference type="SUPFAM" id="SSF52540">
    <property type="entry name" value="P-loop containing nucleoside triphosphate hydrolases"/>
    <property type="match status" value="1"/>
</dbReference>
<dbReference type="Gene3D" id="3.40.50.300">
    <property type="entry name" value="P-loop containing nucleotide triphosphate hydrolases"/>
    <property type="match status" value="1"/>
</dbReference>
<name>A0A9C7UMX2_9RHOD</name>
<dbReference type="EMBL" id="BQMJ01000006">
    <property type="protein sequence ID" value="GJQ09099.1"/>
    <property type="molecule type" value="Genomic_DNA"/>
</dbReference>
<reference evidence="1" key="1">
    <citation type="journal article" date="2022" name="Proc. Natl. Acad. Sci. U.S.A.">
        <title>Life cycle and functional genomics of the unicellular red alga Galdieria for elucidating algal and plant evolution and industrial use.</title>
        <authorList>
            <person name="Hirooka S."/>
            <person name="Itabashi T."/>
            <person name="Ichinose T.M."/>
            <person name="Onuma R."/>
            <person name="Fujiwara T."/>
            <person name="Yamashita S."/>
            <person name="Jong L.W."/>
            <person name="Tomita R."/>
            <person name="Iwane A.H."/>
            <person name="Miyagishima S.Y."/>
        </authorList>
    </citation>
    <scope>NUCLEOTIDE SEQUENCE</scope>
    <source>
        <strain evidence="1">NBRC 102759</strain>
    </source>
</reference>
<gene>
    <name evidence="1" type="ORF">GpartN1_g890.t1</name>
</gene>
<proteinExistence type="predicted"/>
<protein>
    <recommendedName>
        <fullName evidence="3">Glycerate kinase</fullName>
    </recommendedName>
</protein>
<evidence type="ECO:0008006" key="3">
    <source>
        <dbReference type="Google" id="ProtNLM"/>
    </source>
</evidence>
<accession>A0A9C7UMX2</accession>
<comment type="caution">
    <text evidence="1">The sequence shown here is derived from an EMBL/GenBank/DDBJ whole genome shotgun (WGS) entry which is preliminary data.</text>
</comment>
<dbReference type="AlphaFoldDB" id="A0A9C7UMX2"/>
<evidence type="ECO:0000313" key="1">
    <source>
        <dbReference type="EMBL" id="GJQ09099.1"/>
    </source>
</evidence>